<dbReference type="SUPFAM" id="SSF55874">
    <property type="entry name" value="ATPase domain of HSP90 chaperone/DNA topoisomerase II/histidine kinase"/>
    <property type="match status" value="1"/>
</dbReference>
<dbReference type="Gene3D" id="3.30.450.20">
    <property type="entry name" value="PAS domain"/>
    <property type="match status" value="1"/>
</dbReference>
<dbReference type="FunFam" id="3.30.565.10:FF:000010">
    <property type="entry name" value="Sensor histidine kinase RcsC"/>
    <property type="match status" value="1"/>
</dbReference>
<feature type="modified residue" description="4-aspartylphosphate" evidence="9">
    <location>
        <position position="806"/>
    </location>
</feature>
<dbReference type="PROSITE" id="PS50110">
    <property type="entry name" value="RESPONSE_REGULATORY"/>
    <property type="match status" value="1"/>
</dbReference>
<dbReference type="CDD" id="cd00130">
    <property type="entry name" value="PAS"/>
    <property type="match status" value="1"/>
</dbReference>
<gene>
    <name evidence="13" type="ORF">BC938DRAFT_473581</name>
</gene>
<evidence type="ECO:0000313" key="13">
    <source>
        <dbReference type="EMBL" id="RUS24437.1"/>
    </source>
</evidence>
<sequence>MQRSVTPAHFNQVCCVICDASIDPLFVCEGNSLLACNRELLNLLGYPTLDDLLSIPLDSFMETHFGNPLPNWEPKWPPAAVLLNKPSDTILDITLRGGTTCLVAVRSRSWTWEAGGDENGEPLAPRRCHTFNIKTVERKYPSDVACILEHQQNGSTGKGSIVESGYTRIEDMKEFQLLADSLNLFLWEVDAMGVQTYVNKRYTDALNMSVNQDWRVLMYPSDLQIVLDMWIHCLKTGDEFSVEVRMRPHSDNEPPPALIEPSVFQQALTSQPTPRPCTPCTSQRANSMEDQPPFLKTTPPPSTRAKSPQEPPQFLADPPEDDAARLSDPDLEAEAAGYRWYIHKASPMRDPDTGAIFKWVGTTTDIHDGKMAILERQKLLVREKSAREATRLKSEFLAVMSHEMRTPLTGVCGMIDLLKETELNPEQKKFVNMVDRSAKLLLSVIGDILDFSKIEAGRIDLDLGPFDLSQLLSSTEYILLHQPLDMQRVQLLIDQVDPPFRLVGDASRIAQVLLNMLSNAVKFTEVGEVRLEVNVTEIEDDKVIAQFKVSDTGIGMSEDVIAHLFRPFTQADRSLSRKYGGTGLGLVISNRLLELMGSNLQVESKPNVGSTFWFDLILPKVSRDEEFEPKSESDEGFVDREDIPLTPLYERLSAFPEIELAHAPWTSSIPLSPIDDGEIKQLPQPLDILQLERAFTRSPSPSPVTQEPVQVTVTPTQTPSPGPSSPLPSPPPPLEDPGGTIQIDEALLFAKPRSWRVLVAEDNEVNKLIIKKFLSKMKWADTVIVSDGVEAIEEYERGRFDLLLLDQSMPRMNGDEVTRTIREKDEEQCERPPD</sequence>
<evidence type="ECO:0000259" key="12">
    <source>
        <dbReference type="PROSITE" id="PS50110"/>
    </source>
</evidence>
<dbReference type="InterPro" id="IPR001789">
    <property type="entry name" value="Sig_transdc_resp-reg_receiver"/>
</dbReference>
<organism evidence="13 14">
    <name type="scientific">Jimgerdemannia flammicorona</name>
    <dbReference type="NCBI Taxonomy" id="994334"/>
    <lineage>
        <taxon>Eukaryota</taxon>
        <taxon>Fungi</taxon>
        <taxon>Fungi incertae sedis</taxon>
        <taxon>Mucoromycota</taxon>
        <taxon>Mucoromycotina</taxon>
        <taxon>Endogonomycetes</taxon>
        <taxon>Endogonales</taxon>
        <taxon>Endogonaceae</taxon>
        <taxon>Jimgerdemannia</taxon>
    </lineage>
</organism>
<proteinExistence type="predicted"/>
<dbReference type="InterPro" id="IPR005467">
    <property type="entry name" value="His_kinase_dom"/>
</dbReference>
<keyword evidence="6" id="KW-0418">Kinase</keyword>
<keyword evidence="4" id="KW-0808">Transferase</keyword>
<comment type="catalytic activity">
    <reaction evidence="1">
        <text>ATP + protein L-histidine = ADP + protein N-phospho-L-histidine.</text>
        <dbReference type="EC" id="2.7.13.3"/>
    </reaction>
</comment>
<dbReference type="InterPro" id="IPR036890">
    <property type="entry name" value="HATPase_C_sf"/>
</dbReference>
<accession>A0A433Q3T6</accession>
<dbReference type="InterPro" id="IPR004358">
    <property type="entry name" value="Sig_transdc_His_kin-like_C"/>
</dbReference>
<feature type="compositionally biased region" description="Polar residues" evidence="10">
    <location>
        <begin position="279"/>
        <end position="289"/>
    </location>
</feature>
<keyword evidence="3 9" id="KW-0597">Phosphoprotein</keyword>
<reference evidence="13 14" key="1">
    <citation type="journal article" date="2018" name="New Phytol.">
        <title>Phylogenomics of Endogonaceae and evolution of mycorrhizas within Mucoromycota.</title>
        <authorList>
            <person name="Chang Y."/>
            <person name="Desiro A."/>
            <person name="Na H."/>
            <person name="Sandor L."/>
            <person name="Lipzen A."/>
            <person name="Clum A."/>
            <person name="Barry K."/>
            <person name="Grigoriev I.V."/>
            <person name="Martin F.M."/>
            <person name="Stajich J.E."/>
            <person name="Smith M.E."/>
            <person name="Bonito G."/>
            <person name="Spatafora J.W."/>
        </authorList>
    </citation>
    <scope>NUCLEOTIDE SEQUENCE [LARGE SCALE GENOMIC DNA]</scope>
    <source>
        <strain evidence="13 14">AD002</strain>
    </source>
</reference>
<dbReference type="PANTHER" id="PTHR45339:SF1">
    <property type="entry name" value="HYBRID SIGNAL TRANSDUCTION HISTIDINE KINASE J"/>
    <property type="match status" value="1"/>
</dbReference>
<evidence type="ECO:0000259" key="11">
    <source>
        <dbReference type="PROSITE" id="PS50109"/>
    </source>
</evidence>
<evidence type="ECO:0000256" key="6">
    <source>
        <dbReference type="ARBA" id="ARBA00022777"/>
    </source>
</evidence>
<feature type="compositionally biased region" description="Low complexity" evidence="10">
    <location>
        <begin position="703"/>
        <end position="717"/>
    </location>
</feature>
<dbReference type="PRINTS" id="PR00344">
    <property type="entry name" value="BCTRLSENSOR"/>
</dbReference>
<dbReference type="Gene3D" id="3.30.565.10">
    <property type="entry name" value="Histidine kinase-like ATPase, C-terminal domain"/>
    <property type="match status" value="1"/>
</dbReference>
<evidence type="ECO:0000256" key="3">
    <source>
        <dbReference type="ARBA" id="ARBA00022553"/>
    </source>
</evidence>
<dbReference type="GO" id="GO:0000155">
    <property type="term" value="F:phosphorelay sensor kinase activity"/>
    <property type="evidence" value="ECO:0007669"/>
    <property type="project" value="InterPro"/>
</dbReference>
<comment type="caution">
    <text evidence="13">The sequence shown here is derived from an EMBL/GenBank/DDBJ whole genome shotgun (WGS) entry which is preliminary data.</text>
</comment>
<evidence type="ECO:0000256" key="5">
    <source>
        <dbReference type="ARBA" id="ARBA00022741"/>
    </source>
</evidence>
<dbReference type="InterPro" id="IPR003594">
    <property type="entry name" value="HATPase_dom"/>
</dbReference>
<dbReference type="Gene3D" id="1.10.287.130">
    <property type="match status" value="1"/>
</dbReference>
<dbReference type="SMART" id="SM00388">
    <property type="entry name" value="HisKA"/>
    <property type="match status" value="1"/>
</dbReference>
<dbReference type="InterPro" id="IPR036097">
    <property type="entry name" value="HisK_dim/P_sf"/>
</dbReference>
<feature type="region of interest" description="Disordered" evidence="10">
    <location>
        <begin position="696"/>
        <end position="739"/>
    </location>
</feature>
<dbReference type="GO" id="GO:0005524">
    <property type="term" value="F:ATP binding"/>
    <property type="evidence" value="ECO:0007669"/>
    <property type="project" value="UniProtKB-KW"/>
</dbReference>
<feature type="domain" description="Response regulatory" evidence="12">
    <location>
        <begin position="756"/>
        <end position="834"/>
    </location>
</feature>
<dbReference type="SMART" id="SM00387">
    <property type="entry name" value="HATPase_c"/>
    <property type="match status" value="1"/>
</dbReference>
<dbReference type="InterPro" id="IPR035965">
    <property type="entry name" value="PAS-like_dom_sf"/>
</dbReference>
<evidence type="ECO:0000256" key="2">
    <source>
        <dbReference type="ARBA" id="ARBA00012438"/>
    </source>
</evidence>
<dbReference type="Proteomes" id="UP000274822">
    <property type="component" value="Unassembled WGS sequence"/>
</dbReference>
<dbReference type="InterPro" id="IPR011006">
    <property type="entry name" value="CheY-like_superfamily"/>
</dbReference>
<evidence type="ECO:0000256" key="7">
    <source>
        <dbReference type="ARBA" id="ARBA00022840"/>
    </source>
</evidence>
<feature type="domain" description="Histidine kinase" evidence="11">
    <location>
        <begin position="399"/>
        <end position="620"/>
    </location>
</feature>
<keyword evidence="7" id="KW-0067">ATP-binding</keyword>
<dbReference type="EMBL" id="RBNJ01016000">
    <property type="protein sequence ID" value="RUS24437.1"/>
    <property type="molecule type" value="Genomic_DNA"/>
</dbReference>
<dbReference type="FunFam" id="1.10.287.130:FF:000002">
    <property type="entry name" value="Two-component osmosensing histidine kinase"/>
    <property type="match status" value="1"/>
</dbReference>
<dbReference type="Gene3D" id="3.40.50.2300">
    <property type="match status" value="1"/>
</dbReference>
<keyword evidence="5" id="KW-0547">Nucleotide-binding</keyword>
<dbReference type="CDD" id="cd17546">
    <property type="entry name" value="REC_hyHK_CKI1_RcsC-like"/>
    <property type="match status" value="1"/>
</dbReference>
<evidence type="ECO:0000256" key="10">
    <source>
        <dbReference type="SAM" id="MobiDB-lite"/>
    </source>
</evidence>
<dbReference type="Pfam" id="PF00072">
    <property type="entry name" value="Response_reg"/>
    <property type="match status" value="1"/>
</dbReference>
<evidence type="ECO:0000256" key="4">
    <source>
        <dbReference type="ARBA" id="ARBA00022679"/>
    </source>
</evidence>
<dbReference type="PANTHER" id="PTHR45339">
    <property type="entry name" value="HYBRID SIGNAL TRANSDUCTION HISTIDINE KINASE J"/>
    <property type="match status" value="1"/>
</dbReference>
<dbReference type="AlphaFoldDB" id="A0A433Q3T6"/>
<name>A0A433Q3T6_9FUNG</name>
<keyword evidence="14" id="KW-1185">Reference proteome</keyword>
<dbReference type="CDD" id="cd00082">
    <property type="entry name" value="HisKA"/>
    <property type="match status" value="1"/>
</dbReference>
<dbReference type="InterPro" id="IPR000014">
    <property type="entry name" value="PAS"/>
</dbReference>
<dbReference type="CDD" id="cd16922">
    <property type="entry name" value="HATPase_EvgS-ArcB-TorS-like"/>
    <property type="match status" value="1"/>
</dbReference>
<dbReference type="Pfam" id="PF02518">
    <property type="entry name" value="HATPase_c"/>
    <property type="match status" value="1"/>
</dbReference>
<protein>
    <recommendedName>
        <fullName evidence="2">histidine kinase</fullName>
        <ecNumber evidence="2">2.7.13.3</ecNumber>
    </recommendedName>
</protein>
<dbReference type="SUPFAM" id="SSF55785">
    <property type="entry name" value="PYP-like sensor domain (PAS domain)"/>
    <property type="match status" value="1"/>
</dbReference>
<evidence type="ECO:0000313" key="14">
    <source>
        <dbReference type="Proteomes" id="UP000274822"/>
    </source>
</evidence>
<evidence type="ECO:0000256" key="1">
    <source>
        <dbReference type="ARBA" id="ARBA00000085"/>
    </source>
</evidence>
<evidence type="ECO:0000256" key="9">
    <source>
        <dbReference type="PROSITE-ProRule" id="PRU00169"/>
    </source>
</evidence>
<dbReference type="SUPFAM" id="SSF47384">
    <property type="entry name" value="Homodimeric domain of signal transducing histidine kinase"/>
    <property type="match status" value="1"/>
</dbReference>
<feature type="compositionally biased region" description="Pro residues" evidence="10">
    <location>
        <begin position="718"/>
        <end position="735"/>
    </location>
</feature>
<dbReference type="Pfam" id="PF00512">
    <property type="entry name" value="HisKA"/>
    <property type="match status" value="1"/>
</dbReference>
<keyword evidence="8" id="KW-0902">Two-component regulatory system</keyword>
<dbReference type="SUPFAM" id="SSF52172">
    <property type="entry name" value="CheY-like"/>
    <property type="match status" value="1"/>
</dbReference>
<dbReference type="InterPro" id="IPR003661">
    <property type="entry name" value="HisK_dim/P_dom"/>
</dbReference>
<dbReference type="PROSITE" id="PS50109">
    <property type="entry name" value="HIS_KIN"/>
    <property type="match status" value="1"/>
</dbReference>
<evidence type="ECO:0000256" key="8">
    <source>
        <dbReference type="ARBA" id="ARBA00023012"/>
    </source>
</evidence>
<feature type="region of interest" description="Disordered" evidence="10">
    <location>
        <begin position="269"/>
        <end position="326"/>
    </location>
</feature>
<dbReference type="EC" id="2.7.13.3" evidence="2"/>